<proteinExistence type="predicted"/>
<evidence type="ECO:0000313" key="1">
    <source>
        <dbReference type="EMBL" id="SKC41397.1"/>
    </source>
</evidence>
<name>A0A1T5IQF0_9MICO</name>
<protein>
    <submittedName>
        <fullName evidence="1">Adenylate kinase</fullName>
    </submittedName>
</protein>
<dbReference type="RefSeq" id="WP_079571236.1">
    <property type="nucleotide sequence ID" value="NZ_FUZQ01000001.1"/>
</dbReference>
<gene>
    <name evidence="1" type="ORF">SAMN04324258_0809</name>
</gene>
<dbReference type="STRING" id="526729.SAMN04324258_0809"/>
<dbReference type="OrthoDB" id="3199600at2"/>
<dbReference type="InterPro" id="IPR027417">
    <property type="entry name" value="P-loop_NTPase"/>
</dbReference>
<dbReference type="SUPFAM" id="SSF52540">
    <property type="entry name" value="P-loop containing nucleoside triphosphate hydrolases"/>
    <property type="match status" value="1"/>
</dbReference>
<reference evidence="1 2" key="1">
    <citation type="submission" date="2017-02" db="EMBL/GenBank/DDBJ databases">
        <authorList>
            <person name="Peterson S.W."/>
        </authorList>
    </citation>
    <scope>NUCLEOTIDE SEQUENCE [LARGE SCALE GENOMIC DNA]</scope>
    <source>
        <strain evidence="1 2">DSM 21481</strain>
    </source>
</reference>
<keyword evidence="2" id="KW-1185">Reference proteome</keyword>
<keyword evidence="1" id="KW-0808">Transferase</keyword>
<dbReference type="PANTHER" id="PTHR37816:SF1">
    <property type="entry name" value="TOXIN"/>
    <property type="match status" value="1"/>
</dbReference>
<dbReference type="PANTHER" id="PTHR37816">
    <property type="entry name" value="YALI0E33011P"/>
    <property type="match status" value="1"/>
</dbReference>
<dbReference type="GO" id="GO:0016301">
    <property type="term" value="F:kinase activity"/>
    <property type="evidence" value="ECO:0007669"/>
    <property type="project" value="UniProtKB-KW"/>
</dbReference>
<dbReference type="Proteomes" id="UP000189777">
    <property type="component" value="Unassembled WGS sequence"/>
</dbReference>
<dbReference type="AlphaFoldDB" id="A0A1T5IQF0"/>
<dbReference type="EMBL" id="FUZQ01000001">
    <property type="protein sequence ID" value="SKC41397.1"/>
    <property type="molecule type" value="Genomic_DNA"/>
</dbReference>
<organism evidence="1 2">
    <name type="scientific">Krasilnikoviella flava</name>
    <dbReference type="NCBI Taxonomy" id="526729"/>
    <lineage>
        <taxon>Bacteria</taxon>
        <taxon>Bacillati</taxon>
        <taxon>Actinomycetota</taxon>
        <taxon>Actinomycetes</taxon>
        <taxon>Micrococcales</taxon>
        <taxon>Promicromonosporaceae</taxon>
        <taxon>Krasilnikoviella</taxon>
    </lineage>
</organism>
<accession>A0A1T5IQF0</accession>
<dbReference type="Gene3D" id="3.40.50.300">
    <property type="entry name" value="P-loop containing nucleotide triphosphate hydrolases"/>
    <property type="match status" value="1"/>
</dbReference>
<keyword evidence="1" id="KW-0418">Kinase</keyword>
<evidence type="ECO:0000313" key="2">
    <source>
        <dbReference type="Proteomes" id="UP000189777"/>
    </source>
</evidence>
<dbReference type="InterPro" id="IPR052922">
    <property type="entry name" value="Cytidylate_Kinase-2"/>
</dbReference>
<sequence length="178" mass="20483">MRRVSVVGAAGSGKSTLGRRLADRLGTPHVELDAMFWGRDWTPRPRDDFEADARAAIASDAWVIDGNYSRLQEEVWARADAVVWLDPPRWAVMTQVYRRTLARALDRTELWPGTGNRQPWRDVLAPWRKSSIVRWSWEQLDRYPGRYGAAMADPAHAHLEFRRLRSRDDVDVFLAGAR</sequence>